<evidence type="ECO:0000313" key="1">
    <source>
        <dbReference type="EMBL" id="CAB4131452.1"/>
    </source>
</evidence>
<dbReference type="EMBL" id="LR796247">
    <property type="protein sequence ID" value="CAB4131452.1"/>
    <property type="molecule type" value="Genomic_DNA"/>
</dbReference>
<protein>
    <recommendedName>
        <fullName evidence="2">Major tropism determinant N-terminal domain-containing protein</fullName>
    </recommendedName>
</protein>
<gene>
    <name evidence="1" type="ORF">UFOVP132_93</name>
</gene>
<organism evidence="1">
    <name type="scientific">uncultured Caudovirales phage</name>
    <dbReference type="NCBI Taxonomy" id="2100421"/>
    <lineage>
        <taxon>Viruses</taxon>
        <taxon>Duplodnaviria</taxon>
        <taxon>Heunggongvirae</taxon>
        <taxon>Uroviricota</taxon>
        <taxon>Caudoviricetes</taxon>
        <taxon>Peduoviridae</taxon>
        <taxon>Maltschvirus</taxon>
        <taxon>Maltschvirus maltsch</taxon>
    </lineage>
</organism>
<name>A0A6J5LD63_9CAUD</name>
<accession>A0A6J5LD63</accession>
<sequence length="524" mass="52805">MANQLQIKRSALTAAPGSLVAGELAYSNTTQVLYIGSTDGGTVVPIGGFRAPGTLTANQALVANSTSGINRVWAANLQVSYIEANGAGNTGTAGYVMLSGGSGSSVYWSPTVNATSFTTGNTTIGTGGASINTTAIMVGNNTVNTMMTNAGYTLNGTSLVVNTSGIYQLNGQINTATFSTGGIITGTGGFQANSSQVAVGNNTINTNITSTAYTLNGTTFIANTTGIYHTGTVNAQSFSIGTSWVANSTGEYHTGTINAASLTIGGTTTANSSGLYQTTLTSLANTTLTGTYANVQATTTTIAGTTTTISSNVIFTGATVNATSSTFNVRDAVISGNLTINGTLTTIDSQNLVVKDPTIKLADNNTSTDLIDIGLYGVAGNTTSTYYSGLYRDHAGSLTNPLFKLFSSTTEPTTTVDNTAIGYSIGTLHAYHVTPGGSFTANSTVVNITANSTVSVALVANTLSLSTALPATSGGTGQATYTSGDILVANTGNALNKLSLGTSGYVLQSNGSALVYGVLDGGTF</sequence>
<proteinExistence type="predicted"/>
<reference evidence="1" key="1">
    <citation type="submission" date="2020-04" db="EMBL/GenBank/DDBJ databases">
        <authorList>
            <person name="Chiriac C."/>
            <person name="Salcher M."/>
            <person name="Ghai R."/>
            <person name="Kavagutti S V."/>
        </authorList>
    </citation>
    <scope>NUCLEOTIDE SEQUENCE</scope>
</reference>
<evidence type="ECO:0008006" key="2">
    <source>
        <dbReference type="Google" id="ProtNLM"/>
    </source>
</evidence>